<dbReference type="Proteomes" id="UP001346149">
    <property type="component" value="Unassembled WGS sequence"/>
</dbReference>
<protein>
    <submittedName>
        <fullName evidence="1">Uncharacterized protein</fullName>
    </submittedName>
</protein>
<evidence type="ECO:0000313" key="2">
    <source>
        <dbReference type="Proteomes" id="UP001346149"/>
    </source>
</evidence>
<organism evidence="1 2">
    <name type="scientific">Trapa natans</name>
    <name type="common">Water chestnut</name>
    <dbReference type="NCBI Taxonomy" id="22666"/>
    <lineage>
        <taxon>Eukaryota</taxon>
        <taxon>Viridiplantae</taxon>
        <taxon>Streptophyta</taxon>
        <taxon>Embryophyta</taxon>
        <taxon>Tracheophyta</taxon>
        <taxon>Spermatophyta</taxon>
        <taxon>Magnoliopsida</taxon>
        <taxon>eudicotyledons</taxon>
        <taxon>Gunneridae</taxon>
        <taxon>Pentapetalae</taxon>
        <taxon>rosids</taxon>
        <taxon>malvids</taxon>
        <taxon>Myrtales</taxon>
        <taxon>Lythraceae</taxon>
        <taxon>Trapa</taxon>
    </lineage>
</organism>
<sequence>MSERIWTFADGVITSAPMKAEGHLMIQKQLLPLMKGNTTMICKGLNLRIGISSYATENRSAEQQHTLHQQRIQNQPEVKVIQGSLVPLHYSPRNGWTNLFGPRKNFKGGHCIDVSPTQTH</sequence>
<name>A0AAN7M404_TRANT</name>
<evidence type="ECO:0000313" key="1">
    <source>
        <dbReference type="EMBL" id="KAK4797324.1"/>
    </source>
</evidence>
<gene>
    <name evidence="1" type="ORF">SAY86_029650</name>
</gene>
<comment type="caution">
    <text evidence="1">The sequence shown here is derived from an EMBL/GenBank/DDBJ whole genome shotgun (WGS) entry which is preliminary data.</text>
</comment>
<proteinExistence type="predicted"/>
<dbReference type="AlphaFoldDB" id="A0AAN7M404"/>
<reference evidence="1 2" key="1">
    <citation type="journal article" date="2023" name="Hortic Res">
        <title>Pangenome of water caltrop reveals structural variations and asymmetric subgenome divergence after allopolyploidization.</title>
        <authorList>
            <person name="Zhang X."/>
            <person name="Chen Y."/>
            <person name="Wang L."/>
            <person name="Yuan Y."/>
            <person name="Fang M."/>
            <person name="Shi L."/>
            <person name="Lu R."/>
            <person name="Comes H.P."/>
            <person name="Ma Y."/>
            <person name="Chen Y."/>
            <person name="Huang G."/>
            <person name="Zhou Y."/>
            <person name="Zheng Z."/>
            <person name="Qiu Y."/>
        </authorList>
    </citation>
    <scope>NUCLEOTIDE SEQUENCE [LARGE SCALE GENOMIC DNA]</scope>
    <source>
        <strain evidence="1">F231</strain>
    </source>
</reference>
<keyword evidence="2" id="KW-1185">Reference proteome</keyword>
<dbReference type="EMBL" id="JAXQNO010000006">
    <property type="protein sequence ID" value="KAK4797324.1"/>
    <property type="molecule type" value="Genomic_DNA"/>
</dbReference>
<accession>A0AAN7M404</accession>